<evidence type="ECO:0000256" key="2">
    <source>
        <dbReference type="ARBA" id="ARBA00022840"/>
    </source>
</evidence>
<evidence type="ECO:0000256" key="4">
    <source>
        <dbReference type="RuleBase" id="RU000304"/>
    </source>
</evidence>
<name>A0A146KHC6_9EUKA</name>
<dbReference type="PROSITE" id="PS00107">
    <property type="entry name" value="PROTEIN_KINASE_ATP"/>
    <property type="match status" value="1"/>
</dbReference>
<dbReference type="InterPro" id="IPR011009">
    <property type="entry name" value="Kinase-like_dom_sf"/>
</dbReference>
<dbReference type="PROSITE" id="PS50011">
    <property type="entry name" value="PROTEIN_KINASE_DOM"/>
    <property type="match status" value="1"/>
</dbReference>
<evidence type="ECO:0000256" key="1">
    <source>
        <dbReference type="ARBA" id="ARBA00022741"/>
    </source>
</evidence>
<organism evidence="6">
    <name type="scientific">Trepomonas sp. PC1</name>
    <dbReference type="NCBI Taxonomy" id="1076344"/>
    <lineage>
        <taxon>Eukaryota</taxon>
        <taxon>Metamonada</taxon>
        <taxon>Diplomonadida</taxon>
        <taxon>Hexamitidae</taxon>
        <taxon>Hexamitinae</taxon>
        <taxon>Trepomonas</taxon>
    </lineage>
</organism>
<protein>
    <submittedName>
        <fullName evidence="6">Kinase, NEK</fullName>
    </submittedName>
</protein>
<keyword evidence="2 3" id="KW-0067">ATP-binding</keyword>
<dbReference type="SMART" id="SM00220">
    <property type="entry name" value="S_TKc"/>
    <property type="match status" value="1"/>
</dbReference>
<dbReference type="InterPro" id="IPR008271">
    <property type="entry name" value="Ser/Thr_kinase_AS"/>
</dbReference>
<keyword evidence="4" id="KW-0723">Serine/threonine-protein kinase</keyword>
<dbReference type="InterPro" id="IPR000719">
    <property type="entry name" value="Prot_kinase_dom"/>
</dbReference>
<keyword evidence="6" id="KW-0418">Kinase</keyword>
<dbReference type="GO" id="GO:0004674">
    <property type="term" value="F:protein serine/threonine kinase activity"/>
    <property type="evidence" value="ECO:0007669"/>
    <property type="project" value="UniProtKB-KW"/>
</dbReference>
<dbReference type="PANTHER" id="PTHR44167">
    <property type="entry name" value="OVARIAN-SPECIFIC SERINE/THREONINE-PROTEIN KINASE LOK-RELATED"/>
    <property type="match status" value="1"/>
</dbReference>
<keyword evidence="1 3" id="KW-0547">Nucleotide-binding</keyword>
<accession>A0A146KHC6</accession>
<dbReference type="GO" id="GO:0005634">
    <property type="term" value="C:nucleus"/>
    <property type="evidence" value="ECO:0007669"/>
    <property type="project" value="TreeGrafter"/>
</dbReference>
<evidence type="ECO:0000256" key="3">
    <source>
        <dbReference type="PROSITE-ProRule" id="PRU10141"/>
    </source>
</evidence>
<feature type="binding site" evidence="3">
    <location>
        <position position="24"/>
    </location>
    <ligand>
        <name>ATP</name>
        <dbReference type="ChEBI" id="CHEBI:30616"/>
    </ligand>
</feature>
<keyword evidence="6" id="KW-0808">Transferase</keyword>
<reference evidence="6" key="1">
    <citation type="submission" date="2015-07" db="EMBL/GenBank/DDBJ databases">
        <title>Adaptation to a free-living lifestyle via gene acquisitions in the diplomonad Trepomonas sp. PC1.</title>
        <authorList>
            <person name="Xu F."/>
            <person name="Jerlstrom-Hultqvist J."/>
            <person name="Kolisko M."/>
            <person name="Simpson A.G.B."/>
            <person name="Roger A.J."/>
            <person name="Svard S.G."/>
            <person name="Andersson J.O."/>
        </authorList>
    </citation>
    <scope>NUCLEOTIDE SEQUENCE</scope>
    <source>
        <strain evidence="6">PC1</strain>
    </source>
</reference>
<proteinExistence type="inferred from homology"/>
<dbReference type="CDD" id="cd00180">
    <property type="entry name" value="PKc"/>
    <property type="match status" value="1"/>
</dbReference>
<evidence type="ECO:0000259" key="5">
    <source>
        <dbReference type="PROSITE" id="PS50011"/>
    </source>
</evidence>
<dbReference type="SUPFAM" id="SSF56112">
    <property type="entry name" value="Protein kinase-like (PK-like)"/>
    <property type="match status" value="1"/>
</dbReference>
<dbReference type="InterPro" id="IPR017441">
    <property type="entry name" value="Protein_kinase_ATP_BS"/>
</dbReference>
<dbReference type="EMBL" id="GDID01001581">
    <property type="protein sequence ID" value="JAP95025.1"/>
    <property type="molecule type" value="Transcribed_RNA"/>
</dbReference>
<comment type="similarity">
    <text evidence="4">Belongs to the protein kinase superfamily.</text>
</comment>
<gene>
    <name evidence="6" type="ORF">TPC1_12106</name>
</gene>
<sequence length="250" mass="29415">MVGQGSFGKVYRVNYQQTKFAVKKMDKSMDQPQYIQEEINQFNKLKDQKYIIPMLAHFEDERFHYLVMPFVDQSLTQIVTSSDKQFKQKMMLQLVLALKSVHEQKIVHRDIKTDNLMIFEDNICLIDFNTSKQYQTLMNIETEIGSSYYRAPEIYTATQGYNNKVDLYSVGCVWYELLYGQQLETLVNNDSSLNKTLLKMGQQSLPKLPADEQIYDDHKYRYFCNLMISTEPQDRPSISIILDAFIKELQ</sequence>
<evidence type="ECO:0000313" key="6">
    <source>
        <dbReference type="EMBL" id="JAP95025.1"/>
    </source>
</evidence>
<dbReference type="AlphaFoldDB" id="A0A146KHC6"/>
<dbReference type="Pfam" id="PF00069">
    <property type="entry name" value="Pkinase"/>
    <property type="match status" value="1"/>
</dbReference>
<feature type="non-terminal residue" evidence="6">
    <location>
        <position position="250"/>
    </location>
</feature>
<dbReference type="GO" id="GO:0044773">
    <property type="term" value="P:mitotic DNA damage checkpoint signaling"/>
    <property type="evidence" value="ECO:0007669"/>
    <property type="project" value="TreeGrafter"/>
</dbReference>
<dbReference type="PANTHER" id="PTHR44167:SF24">
    <property type="entry name" value="SERINE_THREONINE-PROTEIN KINASE CHK2"/>
    <property type="match status" value="1"/>
</dbReference>
<dbReference type="Gene3D" id="3.30.200.20">
    <property type="entry name" value="Phosphorylase Kinase, domain 1"/>
    <property type="match status" value="1"/>
</dbReference>
<feature type="domain" description="Protein kinase" evidence="5">
    <location>
        <begin position="1"/>
        <end position="246"/>
    </location>
</feature>
<dbReference type="Gene3D" id="1.10.510.10">
    <property type="entry name" value="Transferase(Phosphotransferase) domain 1"/>
    <property type="match status" value="1"/>
</dbReference>
<dbReference type="GO" id="GO:0005524">
    <property type="term" value="F:ATP binding"/>
    <property type="evidence" value="ECO:0007669"/>
    <property type="project" value="UniProtKB-UniRule"/>
</dbReference>
<dbReference type="PROSITE" id="PS00108">
    <property type="entry name" value="PROTEIN_KINASE_ST"/>
    <property type="match status" value="1"/>
</dbReference>